<dbReference type="PANTHER" id="PTHR40043:SF1">
    <property type="entry name" value="UPF0719 INNER MEMBRANE PROTEIN YJFL"/>
    <property type="match status" value="1"/>
</dbReference>
<dbReference type="InterPro" id="IPR007140">
    <property type="entry name" value="DUF350"/>
</dbReference>
<feature type="transmembrane region" description="Helical" evidence="7">
    <location>
        <begin position="111"/>
        <end position="130"/>
    </location>
</feature>
<evidence type="ECO:0000256" key="5">
    <source>
        <dbReference type="ARBA" id="ARBA00022989"/>
    </source>
</evidence>
<protein>
    <submittedName>
        <fullName evidence="8">Putative membrane protein</fullName>
    </submittedName>
</protein>
<dbReference type="EMBL" id="QJJK01000003">
    <property type="protein sequence ID" value="PXW61826.1"/>
    <property type="molecule type" value="Genomic_DNA"/>
</dbReference>
<feature type="transmembrane region" description="Helical" evidence="7">
    <location>
        <begin position="74"/>
        <end position="99"/>
    </location>
</feature>
<keyword evidence="9" id="KW-1185">Reference proteome</keyword>
<comment type="subcellular location">
    <subcellularLocation>
        <location evidence="1">Cell membrane</location>
        <topology evidence="1">Multi-pass membrane protein</topology>
    </subcellularLocation>
</comment>
<evidence type="ECO:0000256" key="4">
    <source>
        <dbReference type="ARBA" id="ARBA00022692"/>
    </source>
</evidence>
<dbReference type="Pfam" id="PF03994">
    <property type="entry name" value="DUF350"/>
    <property type="match status" value="1"/>
</dbReference>
<feature type="transmembrane region" description="Helical" evidence="7">
    <location>
        <begin position="12"/>
        <end position="33"/>
    </location>
</feature>
<keyword evidence="6 7" id="KW-0472">Membrane</keyword>
<accession>A0A2V3UE86</accession>
<evidence type="ECO:0000256" key="2">
    <source>
        <dbReference type="ARBA" id="ARBA00005779"/>
    </source>
</evidence>
<keyword evidence="4 7" id="KW-0812">Transmembrane</keyword>
<dbReference type="OrthoDB" id="5573330at2"/>
<organism evidence="8 9">
    <name type="scientific">Chelatococcus asaccharovorans</name>
    <dbReference type="NCBI Taxonomy" id="28210"/>
    <lineage>
        <taxon>Bacteria</taxon>
        <taxon>Pseudomonadati</taxon>
        <taxon>Pseudomonadota</taxon>
        <taxon>Alphaproteobacteria</taxon>
        <taxon>Hyphomicrobiales</taxon>
        <taxon>Chelatococcaceae</taxon>
        <taxon>Chelatococcus</taxon>
    </lineage>
</organism>
<dbReference type="GO" id="GO:0005886">
    <property type="term" value="C:plasma membrane"/>
    <property type="evidence" value="ECO:0007669"/>
    <property type="project" value="UniProtKB-SubCell"/>
</dbReference>
<keyword evidence="5 7" id="KW-1133">Transmembrane helix</keyword>
<dbReference type="RefSeq" id="WP_110374115.1">
    <property type="nucleotide sequence ID" value="NZ_JAHBRY010000001.1"/>
</dbReference>
<name>A0A2V3UE86_9HYPH</name>
<feature type="transmembrane region" description="Helical" evidence="7">
    <location>
        <begin position="45"/>
        <end position="68"/>
    </location>
</feature>
<proteinExistence type="inferred from homology"/>
<evidence type="ECO:0000256" key="7">
    <source>
        <dbReference type="SAM" id="Phobius"/>
    </source>
</evidence>
<evidence type="ECO:0000313" key="9">
    <source>
        <dbReference type="Proteomes" id="UP000248021"/>
    </source>
</evidence>
<comment type="similarity">
    <text evidence="2">Belongs to the UPF0719 family.</text>
</comment>
<dbReference type="PANTHER" id="PTHR40043">
    <property type="entry name" value="UPF0719 INNER MEMBRANE PROTEIN YJFL"/>
    <property type="match status" value="1"/>
</dbReference>
<evidence type="ECO:0000256" key="6">
    <source>
        <dbReference type="ARBA" id="ARBA00023136"/>
    </source>
</evidence>
<evidence type="ECO:0000313" key="8">
    <source>
        <dbReference type="EMBL" id="PXW61826.1"/>
    </source>
</evidence>
<dbReference type="Proteomes" id="UP000248021">
    <property type="component" value="Unassembled WGS sequence"/>
</dbReference>
<comment type="caution">
    <text evidence="8">The sequence shown here is derived from an EMBL/GenBank/DDBJ whole genome shotgun (WGS) entry which is preliminary data.</text>
</comment>
<evidence type="ECO:0000256" key="3">
    <source>
        <dbReference type="ARBA" id="ARBA00022475"/>
    </source>
</evidence>
<gene>
    <name evidence="8" type="ORF">C7450_103344</name>
</gene>
<sequence>MDGILLVNFIDFLVDFVISVILVALYLAVYTFATTHNEFELIRRNVISAALSLGLSLIGFALPLSSAIVNTTTVLALVLWGIIALVVQIIVYWLVRILVPNLTGRIAQGEIAAACLLGAASLSAGIINAACMTF</sequence>
<keyword evidence="3" id="KW-1003">Cell membrane</keyword>
<dbReference type="AlphaFoldDB" id="A0A2V3UE86"/>
<evidence type="ECO:0000256" key="1">
    <source>
        <dbReference type="ARBA" id="ARBA00004651"/>
    </source>
</evidence>
<reference evidence="8 9" key="1">
    <citation type="submission" date="2018-05" db="EMBL/GenBank/DDBJ databases">
        <title>Genomic Encyclopedia of Type Strains, Phase IV (KMG-IV): sequencing the most valuable type-strain genomes for metagenomic binning, comparative biology and taxonomic classification.</title>
        <authorList>
            <person name="Goeker M."/>
        </authorList>
    </citation>
    <scope>NUCLEOTIDE SEQUENCE [LARGE SCALE GENOMIC DNA]</scope>
    <source>
        <strain evidence="8 9">DSM 6462</strain>
    </source>
</reference>